<dbReference type="EMBL" id="GL698488">
    <property type="protein sequence ID" value="EFY90698.1"/>
    <property type="molecule type" value="Genomic_DNA"/>
</dbReference>
<dbReference type="AlphaFoldDB" id="E9E097"/>
<reference evidence="1 2" key="1">
    <citation type="journal article" date="2011" name="PLoS Genet.">
        <title>Genome sequencing and comparative transcriptomics of the model entomopathogenic fungi Metarhizium anisopliae and M. acridum.</title>
        <authorList>
            <person name="Gao Q."/>
            <person name="Jin K."/>
            <person name="Ying S.H."/>
            <person name="Zhang Y."/>
            <person name="Xiao G."/>
            <person name="Shang Y."/>
            <person name="Duan Z."/>
            <person name="Hu X."/>
            <person name="Xie X.Q."/>
            <person name="Zhou G."/>
            <person name="Peng G."/>
            <person name="Luo Z."/>
            <person name="Huang W."/>
            <person name="Wang B."/>
            <person name="Fang W."/>
            <person name="Wang S."/>
            <person name="Zhong Y."/>
            <person name="Ma L.J."/>
            <person name="St Leger R.J."/>
            <person name="Zhao G.P."/>
            <person name="Pei Y."/>
            <person name="Feng M.G."/>
            <person name="Xia Y."/>
            <person name="Wang C."/>
        </authorList>
    </citation>
    <scope>NUCLEOTIDE SEQUENCE [LARGE SCALE GENOMIC DNA]</scope>
    <source>
        <strain evidence="1 2">CQMa 102</strain>
    </source>
</reference>
<dbReference type="HOGENOM" id="CLU_1077999_0_0_1"/>
<gene>
    <name evidence="1" type="ORF">MAC_03278</name>
</gene>
<proteinExistence type="predicted"/>
<evidence type="ECO:0000313" key="2">
    <source>
        <dbReference type="Proteomes" id="UP000002499"/>
    </source>
</evidence>
<name>E9E097_METAQ</name>
<dbReference type="InParanoid" id="E9E097"/>
<accession>E9E097</accession>
<dbReference type="Proteomes" id="UP000002499">
    <property type="component" value="Unassembled WGS sequence"/>
</dbReference>
<keyword evidence="2" id="KW-1185">Reference proteome</keyword>
<sequence>MTRELLSWLAPDSSVASADEEDTIVRRFAIWRDPLQPGYNVLSDEERREFYAQMTFNDHFQQLTLLDLHTSSPDIAVSYMHWASWKIHIRFNNLNKPHETHWEEVEEQKKKKKKKKIYLARQDHRQEEYKWTTFLPHGESAELRWITKHTRGMSRRNFTLLDQKTNEALAEFISDKNLHMGGVLRIKIRENGFGFDHCGPKILMSFLVVYETLRRRSHRTMYRSSKGNTMHQFCYRTLEFLLRLKVSKRSSLYATTQE</sequence>
<evidence type="ECO:0000313" key="1">
    <source>
        <dbReference type="EMBL" id="EFY90698.1"/>
    </source>
</evidence>
<organism evidence="2">
    <name type="scientific">Metarhizium acridum (strain CQMa 102)</name>
    <dbReference type="NCBI Taxonomy" id="655827"/>
    <lineage>
        <taxon>Eukaryota</taxon>
        <taxon>Fungi</taxon>
        <taxon>Dikarya</taxon>
        <taxon>Ascomycota</taxon>
        <taxon>Pezizomycotina</taxon>
        <taxon>Sordariomycetes</taxon>
        <taxon>Hypocreomycetidae</taxon>
        <taxon>Hypocreales</taxon>
        <taxon>Clavicipitaceae</taxon>
        <taxon>Metarhizium</taxon>
    </lineage>
</organism>
<protein>
    <submittedName>
        <fullName evidence="1">Uncharacterized protein</fullName>
    </submittedName>
</protein>